<dbReference type="STRING" id="105231.A0A1Y1IMQ4"/>
<feature type="compositionally biased region" description="Basic residues" evidence="10">
    <location>
        <begin position="387"/>
        <end position="397"/>
    </location>
</feature>
<evidence type="ECO:0000256" key="3">
    <source>
        <dbReference type="ARBA" id="ARBA00022679"/>
    </source>
</evidence>
<keyword evidence="7" id="KW-0378">Hydrolase</keyword>
<sequence>MASSAQMGASNVPTVTGTFPVAWVPTDTLIQHGSPSMVSEIASTARKAGQSLARQGARRLVPASTIRKVEGGGTVERVFVDPLKKTPIAFIPVRIGGVDALRCPRGIDSGADVNVMAFKTMMRADLGAKFRKGKPTFTGADGRETVAIGWVDTLIGMGSSFELGSRFIVQDHINYDLLLGTTSMRAINGHINFEKERFEFQLPYSKRRLALPLVDPRGVQCRPRVSVATSSVRARPGARAPARRPRSDRRTSSLFRYNFPDDDLHQAPDEAGLLDLSEFMVPHALVLPAAPWTDGLAENRQHTLAAPAQNNLPDDAPGSDEDVPPLVEAPEEQLEDPEEERAADLDLLCREELSGEATDDDLPDLLPGDSDSESEDEESTARAARTAPRRPPRHVPRRVPGWRFQVDMRTGIVSMMPRNSWSEERPSNPEGHSGDDPSPGAPPDGPSRDPERDGPSEVARDAAGSAQNCGQGSPPEMHPDNQDEPPPLVGEESDDEEPDDYFRSAELPARGSDRSGVAALPGSRGPAKRQQTPLAHPPSAIQTLAPKAGSPSRTGAPRRRTGPGHGEVDESDIEWVSDFNGTPQVDQDYTFGIMFRSMHEVRRLLDHLLTLSRISSEEYEDLSEHYHHLFRGHDVDEVCYLLRSDLLPLVLGKGFRVEVLPDDCQEPARSDSSPPDTVRVAATLPTVEAAPLPRLSDEEQWRAVEPQLQLAASLSPDEKARMIALLRRYPHAFSKDPGDLGLVRGIYHRIDTGDHPPIRRAGRLHSPFEKEEIDKQVDPMEAWHVIRRSTSPYAQPVVLARKKNGKWRFCVDYRALNKATVPNRFPLPRISEIFDRLGEARYFTTLDAQAGYWQIPVHPDDVHKTAFLTHRGLYEFLRMPFGLTGAPGTYQLMMDELLKEEIQGPDACVTQYLDDTLLYTSTFDAHLAGLERVLQKVITIDLKLCPGKSRHFGARETEHLGHLVTHNLLLPAPKKVRAIRDWIDPINPSEIRSFLGMAGYYRHFIKDFAKIARPLHELTKDGVPFRWEEAERAAFQALKDSICAAQGLARPDFNKPFILDTDYSRLGIGATLSQLDGADRELPVAFASRALHGAEANYSTTDGELLAIVWAVTVRFRSYLYGGPTFLVRVDHSPLVWLHQQTNLTGRLARWHIRLMEFNFRVEYRPGRVHSNVDPLSRNPVAQLPWEEASDLEDMPAYVAPDLSSAPGPICGAPTVRMLRGSGPAPDTDTEDESFSPVWSTSGTDTSDSDSDSFYVPRPPRAAQTPLELRCNHALKKAIEYAHTLARARTQRFESERRFAIARARTWPSLLEDYALWKPARQDPRWRATQTEGQDPPWVSAERESTQETQPRTPHTSSYEQNATPFPALPAPATLPPGEEDLYETFDIATPEERDPLTRFPEDPEQQETETGLRNLLRGAKSELRFWHRKRSQLQERLAHERIMIADLAVRFPEVHEAYNRPFILDTDYSRLGIGATLSQLDGADRELPVAFASRALHGAEANYSTTDGELLAIVWAVTVRFRSYLYGRPTFLVRVDHNPLVWLHQQTNLTGRLARWHIRLMEFNFRVEYRPGRVHSNVDPLLRNPVAQLPWEEASDLEDMPAYVAPDLSTAPGPICRAPTVRMLRGSGPAPDTDTEDESFSPVWSTSGTDTSDSDSDSFYDPRWRATQTEGQDPPWVSAERASTQGTQPRTPHTSSYGPIATPFPALPAPATLPPGEEVLYETFDIATPEERDPLTRFPEDPEQQETETGLRNLLRGAKSELRFWHRKRSQLQERLAHERIMIADLAVRFPEKNSPRFRTAEDPGITPPTHPTVRMVLSVRDAALSEGAVDHPTQEAEDLNAADQGQTHVAQERSAKECSDCGKAGHFFADCQTKPAKKRVDPQLLEPRTCKPCSAARGARTSVPDDDVDLNERRYGAAELEEQDERAALYEGKMDAIFLRKYEERHREHQAKMRGDRAAFESWQKQGKEQRQVYLEAWRGKAKPDFREIFRRYPLNQFDARERQLAPGRRAYNKFRRRTMYVESMDEARNRIRREYFSREAELEREAWDLVSWRAKNCIDCVAMHLDQDDDPHESDCEELGPAERPVRRRLDFQDDANEPRTPELPRTNRRPTLNAPLKELSADQAQSQKERQESGAGLERDLALLFEEAALDDAPANTEVRSATIQMVQGSTGSFGPAQLDLEQPAQGTREALEPAVENPAVAEALEEIRGQDLDPTLGWDIEDYLRTASALREADLNGSLENEESLDAAHELRRKARFIRNGGDAPFLEGTTALERVALSIMISNPDAEEREALRQARLVLLNLETHARDNLEENVLANLEEGPESEVSATEASPHEDEEEQPEFDIAHSPLPRPLDYLINDDEVALYLFERQYPDLSGRTPSRRKEARRGIRNRAKQFQVRNGRLYVQNKAPRRRKQVPGPTVLKPVLTAEERDLVMKQIHDRGGHPSIPNTLKLIRDMFWWKGITEDVTNFVRGCPTCQPVNQPTRERTDGRTLTSTEVDLPLERVGVDLLGPFPPTPEGYTYVYLWHDYFSGWVGAGLGKTKQSKEVAAWAKMDLFAGHACPATAVMDNDLYKDEVKELFDAMGTQVTPITPFAPWQNGAAESSVKILTKNIRKLALDHGQKWAENFFLALLIIRICFRTATRALPFEIIYGRQPVLPSERLLAAKYMIGEAQTDEAQERAAEDVTAAVSDLTATRRFNILLRQAHQANLRAAASANRDVTQVRSEAAYRRRQHRGVYRVANLTPGQVVIMRKNRREHKLDAGWEGPYFFRYFYDDSCQIAVIEDAQGLRWTRHIVLLFPYQPRGAVRE</sequence>
<keyword evidence="9" id="KW-0862">Zinc</keyword>
<feature type="compositionally biased region" description="Low complexity" evidence="10">
    <location>
        <begin position="230"/>
        <end position="240"/>
    </location>
</feature>
<keyword evidence="8" id="KW-0695">RNA-directed DNA polymerase</keyword>
<evidence type="ECO:0000256" key="8">
    <source>
        <dbReference type="ARBA" id="ARBA00022918"/>
    </source>
</evidence>
<dbReference type="GO" id="GO:0008270">
    <property type="term" value="F:zinc ion binding"/>
    <property type="evidence" value="ECO:0007669"/>
    <property type="project" value="UniProtKB-KW"/>
</dbReference>
<keyword evidence="9" id="KW-0479">Metal-binding</keyword>
<keyword evidence="9" id="KW-0863">Zinc-finger</keyword>
<evidence type="ECO:0000256" key="1">
    <source>
        <dbReference type="ARBA" id="ARBA00012493"/>
    </source>
</evidence>
<dbReference type="PROSITE" id="PS50158">
    <property type="entry name" value="ZF_CCHC"/>
    <property type="match status" value="1"/>
</dbReference>
<evidence type="ECO:0000256" key="5">
    <source>
        <dbReference type="ARBA" id="ARBA00022722"/>
    </source>
</evidence>
<dbReference type="Gene3D" id="3.10.10.10">
    <property type="entry name" value="HIV Type 1 Reverse Transcriptase, subunit A, domain 1"/>
    <property type="match status" value="1"/>
</dbReference>
<dbReference type="InterPro" id="IPR043128">
    <property type="entry name" value="Rev_trsase/Diguanyl_cyclase"/>
</dbReference>
<dbReference type="PANTHER" id="PTHR37984">
    <property type="entry name" value="PROTEIN CBG26694"/>
    <property type="match status" value="1"/>
</dbReference>
<evidence type="ECO:0000256" key="6">
    <source>
        <dbReference type="ARBA" id="ARBA00022759"/>
    </source>
</evidence>
<keyword evidence="2" id="KW-0645">Protease</keyword>
<organism evidence="14 15">
    <name type="scientific">Klebsormidium nitens</name>
    <name type="common">Green alga</name>
    <name type="synonym">Ulothrix nitens</name>
    <dbReference type="NCBI Taxonomy" id="105231"/>
    <lineage>
        <taxon>Eukaryota</taxon>
        <taxon>Viridiplantae</taxon>
        <taxon>Streptophyta</taxon>
        <taxon>Klebsormidiophyceae</taxon>
        <taxon>Klebsormidiales</taxon>
        <taxon>Klebsormidiaceae</taxon>
        <taxon>Klebsormidium</taxon>
    </lineage>
</organism>
<accession>A0A1Y1IMQ4</accession>
<keyword evidence="4" id="KW-0548">Nucleotidyltransferase</keyword>
<dbReference type="SUPFAM" id="SSF53098">
    <property type="entry name" value="Ribonuclease H-like"/>
    <property type="match status" value="1"/>
</dbReference>
<feature type="compositionally biased region" description="Polar residues" evidence="10">
    <location>
        <begin position="1682"/>
        <end position="1697"/>
    </location>
</feature>
<dbReference type="InterPro" id="IPR041588">
    <property type="entry name" value="Integrase_H2C2"/>
</dbReference>
<dbReference type="Pfam" id="PF17921">
    <property type="entry name" value="Integrase_H2C2"/>
    <property type="match status" value="1"/>
</dbReference>
<evidence type="ECO:0000256" key="2">
    <source>
        <dbReference type="ARBA" id="ARBA00022670"/>
    </source>
</evidence>
<feature type="region of interest" description="Disordered" evidence="10">
    <location>
        <begin position="354"/>
        <end position="574"/>
    </location>
</feature>
<feature type="compositionally biased region" description="Basic and acidic residues" evidence="10">
    <location>
        <begin position="421"/>
        <end position="435"/>
    </location>
</feature>
<feature type="domain" description="Integrase catalytic" evidence="13">
    <location>
        <begin position="2504"/>
        <end position="2661"/>
    </location>
</feature>
<dbReference type="GO" id="GO:0015074">
    <property type="term" value="P:DNA integration"/>
    <property type="evidence" value="ECO:0007669"/>
    <property type="project" value="InterPro"/>
</dbReference>
<dbReference type="InterPro" id="IPR001584">
    <property type="entry name" value="Integrase_cat-core"/>
</dbReference>
<evidence type="ECO:0000259" key="12">
    <source>
        <dbReference type="PROSITE" id="PS50878"/>
    </source>
</evidence>
<dbReference type="OrthoDB" id="1909920at2759"/>
<dbReference type="CDD" id="cd00303">
    <property type="entry name" value="retropepsin_like"/>
    <property type="match status" value="1"/>
</dbReference>
<dbReference type="SUPFAM" id="SSF56672">
    <property type="entry name" value="DNA/RNA polymerases"/>
    <property type="match status" value="2"/>
</dbReference>
<dbReference type="InterPro" id="IPR001878">
    <property type="entry name" value="Znf_CCHC"/>
</dbReference>
<reference evidence="14 15" key="1">
    <citation type="journal article" date="2014" name="Nat. Commun.">
        <title>Klebsormidium flaccidum genome reveals primary factors for plant terrestrial adaptation.</title>
        <authorList>
            <person name="Hori K."/>
            <person name="Maruyama F."/>
            <person name="Fujisawa T."/>
            <person name="Togashi T."/>
            <person name="Yamamoto N."/>
            <person name="Seo M."/>
            <person name="Sato S."/>
            <person name="Yamada T."/>
            <person name="Mori H."/>
            <person name="Tajima N."/>
            <person name="Moriyama T."/>
            <person name="Ikeuchi M."/>
            <person name="Watanabe M."/>
            <person name="Wada H."/>
            <person name="Kobayashi K."/>
            <person name="Saito M."/>
            <person name="Masuda T."/>
            <person name="Sasaki-Sekimoto Y."/>
            <person name="Mashiguchi K."/>
            <person name="Awai K."/>
            <person name="Shimojima M."/>
            <person name="Masuda S."/>
            <person name="Iwai M."/>
            <person name="Nobusawa T."/>
            <person name="Narise T."/>
            <person name="Kondo S."/>
            <person name="Saito H."/>
            <person name="Sato R."/>
            <person name="Murakawa M."/>
            <person name="Ihara Y."/>
            <person name="Oshima-Yamada Y."/>
            <person name="Ohtaka K."/>
            <person name="Satoh M."/>
            <person name="Sonobe K."/>
            <person name="Ishii M."/>
            <person name="Ohtani R."/>
            <person name="Kanamori-Sato M."/>
            <person name="Honoki R."/>
            <person name="Miyazaki D."/>
            <person name="Mochizuki H."/>
            <person name="Umetsu J."/>
            <person name="Higashi K."/>
            <person name="Shibata D."/>
            <person name="Kamiya Y."/>
            <person name="Sato N."/>
            <person name="Nakamura Y."/>
            <person name="Tabata S."/>
            <person name="Ida S."/>
            <person name="Kurokawa K."/>
            <person name="Ohta H."/>
        </authorList>
    </citation>
    <scope>NUCLEOTIDE SEQUENCE [LARGE SCALE GENOMIC DNA]</scope>
    <source>
        <strain evidence="14 15">NIES-2285</strain>
    </source>
</reference>
<proteinExistence type="predicted"/>
<dbReference type="EMBL" id="DF237868">
    <property type="protein sequence ID" value="GAQ92084.1"/>
    <property type="molecule type" value="Genomic_DNA"/>
</dbReference>
<dbReference type="Proteomes" id="UP000054558">
    <property type="component" value="Unassembled WGS sequence"/>
</dbReference>
<dbReference type="InterPro" id="IPR050951">
    <property type="entry name" value="Retrovirus_Pol_polyprotein"/>
</dbReference>
<dbReference type="Gene3D" id="3.30.70.270">
    <property type="match status" value="2"/>
</dbReference>
<dbReference type="PROSITE" id="PS50994">
    <property type="entry name" value="INTEGRASE"/>
    <property type="match status" value="1"/>
</dbReference>
<dbReference type="FunFam" id="3.10.10.10:FF:000007">
    <property type="entry name" value="Retrovirus-related Pol polyprotein from transposon 17.6-like Protein"/>
    <property type="match status" value="1"/>
</dbReference>
<dbReference type="FunFam" id="3.30.70.270:FF:000020">
    <property type="entry name" value="Transposon Tf2-6 polyprotein-like Protein"/>
    <property type="match status" value="1"/>
</dbReference>
<keyword evidence="15" id="KW-1185">Reference proteome</keyword>
<dbReference type="InterPro" id="IPR041373">
    <property type="entry name" value="RT_RNaseH"/>
</dbReference>
<feature type="domain" description="CCHC-type" evidence="11">
    <location>
        <begin position="1860"/>
        <end position="1873"/>
    </location>
</feature>
<evidence type="ECO:0000256" key="10">
    <source>
        <dbReference type="SAM" id="MobiDB-lite"/>
    </source>
</evidence>
<evidence type="ECO:0000259" key="11">
    <source>
        <dbReference type="PROSITE" id="PS50158"/>
    </source>
</evidence>
<dbReference type="Pfam" id="PF17917">
    <property type="entry name" value="RT_RNaseH"/>
    <property type="match status" value="2"/>
</dbReference>
<dbReference type="CDD" id="cd09274">
    <property type="entry name" value="RNase_HI_RT_Ty3"/>
    <property type="match status" value="2"/>
</dbReference>
<keyword evidence="3" id="KW-0808">Transferase</keyword>
<feature type="compositionally biased region" description="Acidic residues" evidence="10">
    <location>
        <begin position="2070"/>
        <end position="2083"/>
    </location>
</feature>
<dbReference type="CDD" id="cd01647">
    <property type="entry name" value="RT_LTR"/>
    <property type="match status" value="1"/>
</dbReference>
<feature type="region of interest" description="Disordered" evidence="10">
    <location>
        <begin position="1217"/>
        <end position="1255"/>
    </location>
</feature>
<name>A0A1Y1IMQ4_KLENI</name>
<evidence type="ECO:0000313" key="14">
    <source>
        <dbReference type="EMBL" id="GAQ92084.1"/>
    </source>
</evidence>
<dbReference type="Gene3D" id="3.10.20.370">
    <property type="match status" value="1"/>
</dbReference>
<feature type="compositionally biased region" description="Basic and acidic residues" evidence="10">
    <location>
        <begin position="2087"/>
        <end position="2106"/>
    </location>
</feature>
<feature type="region of interest" description="Disordered" evidence="10">
    <location>
        <begin position="1323"/>
        <end position="1378"/>
    </location>
</feature>
<feature type="region of interest" description="Disordered" evidence="10">
    <location>
        <begin position="2069"/>
        <end position="2118"/>
    </location>
</feature>
<evidence type="ECO:0000256" key="4">
    <source>
        <dbReference type="ARBA" id="ARBA00022695"/>
    </source>
</evidence>
<gene>
    <name evidence="14" type="ORF">KFL_009190030</name>
</gene>
<evidence type="ECO:0000259" key="13">
    <source>
        <dbReference type="PROSITE" id="PS50994"/>
    </source>
</evidence>
<dbReference type="GO" id="GO:0004519">
    <property type="term" value="F:endonuclease activity"/>
    <property type="evidence" value="ECO:0007669"/>
    <property type="project" value="UniProtKB-KW"/>
</dbReference>
<feature type="region of interest" description="Disordered" evidence="10">
    <location>
        <begin position="308"/>
        <end position="340"/>
    </location>
</feature>
<dbReference type="Gene3D" id="2.40.70.10">
    <property type="entry name" value="Acid Proteases"/>
    <property type="match status" value="1"/>
</dbReference>
<keyword evidence="6" id="KW-0255">Endonuclease</keyword>
<protein>
    <recommendedName>
        <fullName evidence="1">RNA-directed DNA polymerase</fullName>
        <ecNumber evidence="1">2.7.7.49</ecNumber>
    </recommendedName>
</protein>
<dbReference type="PANTHER" id="PTHR37984:SF5">
    <property type="entry name" value="PROTEIN NYNRIN-LIKE"/>
    <property type="match status" value="1"/>
</dbReference>
<dbReference type="InterPro" id="IPR000477">
    <property type="entry name" value="RT_dom"/>
</dbReference>
<evidence type="ECO:0000256" key="9">
    <source>
        <dbReference type="PROSITE-ProRule" id="PRU00047"/>
    </source>
</evidence>
<dbReference type="PROSITE" id="PS50878">
    <property type="entry name" value="RT_POL"/>
    <property type="match status" value="1"/>
</dbReference>
<feature type="region of interest" description="Disordered" evidence="10">
    <location>
        <begin position="1620"/>
        <end position="1697"/>
    </location>
</feature>
<dbReference type="InterPro" id="IPR036397">
    <property type="entry name" value="RNaseH_sf"/>
</dbReference>
<dbReference type="Gene3D" id="3.30.420.10">
    <property type="entry name" value="Ribonuclease H-like superfamily/Ribonuclease H"/>
    <property type="match status" value="1"/>
</dbReference>
<dbReference type="EC" id="2.7.7.49" evidence="1"/>
<feature type="domain" description="Reverse transcriptase" evidence="12">
    <location>
        <begin position="781"/>
        <end position="964"/>
    </location>
</feature>
<dbReference type="GO" id="GO:0008233">
    <property type="term" value="F:peptidase activity"/>
    <property type="evidence" value="ECO:0007669"/>
    <property type="project" value="UniProtKB-KW"/>
</dbReference>
<dbReference type="InterPro" id="IPR021109">
    <property type="entry name" value="Peptidase_aspartic_dom_sf"/>
</dbReference>
<feature type="region of interest" description="Disordered" evidence="10">
    <location>
        <begin position="225"/>
        <end position="253"/>
    </location>
</feature>
<keyword evidence="5" id="KW-0540">Nuclease</keyword>
<evidence type="ECO:0000313" key="15">
    <source>
        <dbReference type="Proteomes" id="UP000054558"/>
    </source>
</evidence>
<feature type="compositionally biased region" description="Basic and acidic residues" evidence="10">
    <location>
        <begin position="446"/>
        <end position="460"/>
    </location>
</feature>
<dbReference type="GO" id="GO:0003676">
    <property type="term" value="F:nucleic acid binding"/>
    <property type="evidence" value="ECO:0007669"/>
    <property type="project" value="InterPro"/>
</dbReference>
<dbReference type="GO" id="GO:0003964">
    <property type="term" value="F:RNA-directed DNA polymerase activity"/>
    <property type="evidence" value="ECO:0007669"/>
    <property type="project" value="UniProtKB-KW"/>
</dbReference>
<feature type="region of interest" description="Disordered" evidence="10">
    <location>
        <begin position="2324"/>
        <end position="2357"/>
    </location>
</feature>
<feature type="compositionally biased region" description="Polar residues" evidence="10">
    <location>
        <begin position="1347"/>
        <end position="1362"/>
    </location>
</feature>
<dbReference type="InterPro" id="IPR043502">
    <property type="entry name" value="DNA/RNA_pol_sf"/>
</dbReference>
<dbReference type="Pfam" id="PF00078">
    <property type="entry name" value="RVT_1"/>
    <property type="match status" value="1"/>
</dbReference>
<dbReference type="InterPro" id="IPR012337">
    <property type="entry name" value="RNaseH-like_sf"/>
</dbReference>
<dbReference type="GO" id="GO:0006508">
    <property type="term" value="P:proteolysis"/>
    <property type="evidence" value="ECO:0007669"/>
    <property type="project" value="UniProtKB-KW"/>
</dbReference>
<feature type="compositionally biased region" description="Acidic residues" evidence="10">
    <location>
        <begin position="317"/>
        <end position="339"/>
    </location>
</feature>
<evidence type="ECO:0000256" key="7">
    <source>
        <dbReference type="ARBA" id="ARBA00022801"/>
    </source>
</evidence>
<dbReference type="FunFam" id="3.10.20.370:FF:000001">
    <property type="entry name" value="Retrovirus-related Pol polyprotein from transposon 17.6-like protein"/>
    <property type="match status" value="2"/>
</dbReference>
<dbReference type="Gene3D" id="1.10.340.70">
    <property type="match status" value="1"/>
</dbReference>